<proteinExistence type="predicted"/>
<evidence type="ECO:0000313" key="2">
    <source>
        <dbReference type="Proteomes" id="UP000887159"/>
    </source>
</evidence>
<accession>A0A8X6USP1</accession>
<dbReference type="AlphaFoldDB" id="A0A8X6USP1"/>
<evidence type="ECO:0000313" key="1">
    <source>
        <dbReference type="EMBL" id="GFX86203.1"/>
    </source>
</evidence>
<dbReference type="Proteomes" id="UP000887159">
    <property type="component" value="Unassembled WGS sequence"/>
</dbReference>
<organism evidence="1 2">
    <name type="scientific">Trichonephila clavipes</name>
    <name type="common">Golden silk orbweaver</name>
    <name type="synonym">Nephila clavipes</name>
    <dbReference type="NCBI Taxonomy" id="2585209"/>
    <lineage>
        <taxon>Eukaryota</taxon>
        <taxon>Metazoa</taxon>
        <taxon>Ecdysozoa</taxon>
        <taxon>Arthropoda</taxon>
        <taxon>Chelicerata</taxon>
        <taxon>Arachnida</taxon>
        <taxon>Araneae</taxon>
        <taxon>Araneomorphae</taxon>
        <taxon>Entelegynae</taxon>
        <taxon>Araneoidea</taxon>
        <taxon>Nephilidae</taxon>
        <taxon>Trichonephila</taxon>
    </lineage>
</organism>
<gene>
    <name evidence="1" type="ORF">TNCV_2560851</name>
</gene>
<keyword evidence="2" id="KW-1185">Reference proteome</keyword>
<sequence>MDLPPLVSQKSYERILRKINLANREVADDSMKNAAKEEVSASGSNEICVSGDGIAVNEAIVMFNEGMTGRIKIMKALGFKIGHFAVTSAFKANYARIKNAEIKSKSYTLDARRASRMRKKATNEREREHFAELEGPTYEVGSF</sequence>
<name>A0A8X6USP1_TRICX</name>
<comment type="caution">
    <text evidence="1">The sequence shown here is derived from an EMBL/GenBank/DDBJ whole genome shotgun (WGS) entry which is preliminary data.</text>
</comment>
<reference evidence="1" key="1">
    <citation type="submission" date="2020-08" db="EMBL/GenBank/DDBJ databases">
        <title>Multicomponent nature underlies the extraordinary mechanical properties of spider dragline silk.</title>
        <authorList>
            <person name="Kono N."/>
            <person name="Nakamura H."/>
            <person name="Mori M."/>
            <person name="Yoshida Y."/>
            <person name="Ohtoshi R."/>
            <person name="Malay A.D."/>
            <person name="Moran D.A.P."/>
            <person name="Tomita M."/>
            <person name="Numata K."/>
            <person name="Arakawa K."/>
        </authorList>
    </citation>
    <scope>NUCLEOTIDE SEQUENCE</scope>
</reference>
<dbReference type="EMBL" id="BMAU01021004">
    <property type="protein sequence ID" value="GFX86203.1"/>
    <property type="molecule type" value="Genomic_DNA"/>
</dbReference>
<protein>
    <submittedName>
        <fullName evidence="1">Uncharacterized protein</fullName>
    </submittedName>
</protein>